<evidence type="ECO:0000313" key="5">
    <source>
        <dbReference type="EMBL" id="GJM99955.1"/>
    </source>
</evidence>
<dbReference type="InterPro" id="IPR001030">
    <property type="entry name" value="Acoase/IPM_deHydtase_lsu_aba"/>
</dbReference>
<name>A0AAV5CPD8_ELECO</name>
<comment type="caution">
    <text evidence="5">The sequence shown here is derived from an EMBL/GenBank/DDBJ whole genome shotgun (WGS) entry which is preliminary data.</text>
</comment>
<evidence type="ECO:0000313" key="6">
    <source>
        <dbReference type="Proteomes" id="UP001054889"/>
    </source>
</evidence>
<dbReference type="InterPro" id="IPR036008">
    <property type="entry name" value="Aconitase_4Fe-4S_dom"/>
</dbReference>
<dbReference type="InterPro" id="IPR006249">
    <property type="entry name" value="Aconitase/IRP2"/>
</dbReference>
<dbReference type="GO" id="GO:0046872">
    <property type="term" value="F:metal ion binding"/>
    <property type="evidence" value="ECO:0007669"/>
    <property type="project" value="UniProtKB-KW"/>
</dbReference>
<evidence type="ECO:0000259" key="4">
    <source>
        <dbReference type="Pfam" id="PF00330"/>
    </source>
</evidence>
<dbReference type="AlphaFoldDB" id="A0AAV5CPD8"/>
<dbReference type="Proteomes" id="UP001054889">
    <property type="component" value="Unassembled WGS sequence"/>
</dbReference>
<dbReference type="PANTHER" id="PTHR11670">
    <property type="entry name" value="ACONITASE/IRON-RESPONSIVE ELEMENT FAMILY MEMBER"/>
    <property type="match status" value="1"/>
</dbReference>
<protein>
    <recommendedName>
        <fullName evidence="4">Aconitase/3-isopropylmalate dehydratase large subunit alpha/beta/alpha domain-containing protein</fullName>
    </recommendedName>
</protein>
<dbReference type="EMBL" id="BQKI01000008">
    <property type="protein sequence ID" value="GJM99955.1"/>
    <property type="molecule type" value="Genomic_DNA"/>
</dbReference>
<evidence type="ECO:0000256" key="2">
    <source>
        <dbReference type="ARBA" id="ARBA00023004"/>
    </source>
</evidence>
<evidence type="ECO:0000256" key="3">
    <source>
        <dbReference type="ARBA" id="ARBA00023014"/>
    </source>
</evidence>
<reference evidence="5" key="2">
    <citation type="submission" date="2021-12" db="EMBL/GenBank/DDBJ databases">
        <title>Resequencing data analysis of finger millet.</title>
        <authorList>
            <person name="Hatakeyama M."/>
            <person name="Aluri S."/>
            <person name="Balachadran M.T."/>
            <person name="Sivarajan S.R."/>
            <person name="Poveda L."/>
            <person name="Shimizu-Inatsugi R."/>
            <person name="Schlapbach R."/>
            <person name="Sreeman S.M."/>
            <person name="Shimizu K.K."/>
        </authorList>
    </citation>
    <scope>NUCLEOTIDE SEQUENCE</scope>
</reference>
<dbReference type="Pfam" id="PF00330">
    <property type="entry name" value="Aconitase"/>
    <property type="match status" value="1"/>
</dbReference>
<keyword evidence="1" id="KW-0479">Metal-binding</keyword>
<feature type="domain" description="Aconitase/3-isopropylmalate dehydratase large subunit alpha/beta/alpha" evidence="4">
    <location>
        <begin position="29"/>
        <end position="92"/>
    </location>
</feature>
<dbReference type="SUPFAM" id="SSF53732">
    <property type="entry name" value="Aconitase iron-sulfur domain"/>
    <property type="match status" value="1"/>
</dbReference>
<proteinExistence type="predicted"/>
<sequence>MWKRRRLARLRIASDGGCRGEEVGYDGSYGFTICIGNSGDLDASVAEAITANDLIVAAVLSGNRNFEGRIHPLTRANYLASPPLVVAYTLAGTIGRHGRQSAAWPAPSPPCPHLVRSLAAGTPPLVFVRTPTPLPIFPLFPARHAQLAIGAAARPLRRPAAAPRTQPRRAAYQLPIDPLNLLAKPLRFSRTGLPGFGPFASASDRRYLTDFSYYGPPFTPRHVGDPPLVCSGRRGLAGVRAPARAWLRPQAWPQSPDLV</sequence>
<keyword evidence="2" id="KW-0408">Iron</keyword>
<accession>A0AAV5CPD8</accession>
<dbReference type="GO" id="GO:0051536">
    <property type="term" value="F:iron-sulfur cluster binding"/>
    <property type="evidence" value="ECO:0007669"/>
    <property type="project" value="UniProtKB-KW"/>
</dbReference>
<dbReference type="InterPro" id="IPR015931">
    <property type="entry name" value="Acnase/IPM_dHydase_lsu_aba_1/3"/>
</dbReference>
<keyword evidence="3" id="KW-0411">Iron-sulfur</keyword>
<organism evidence="5 6">
    <name type="scientific">Eleusine coracana subsp. coracana</name>
    <dbReference type="NCBI Taxonomy" id="191504"/>
    <lineage>
        <taxon>Eukaryota</taxon>
        <taxon>Viridiplantae</taxon>
        <taxon>Streptophyta</taxon>
        <taxon>Embryophyta</taxon>
        <taxon>Tracheophyta</taxon>
        <taxon>Spermatophyta</taxon>
        <taxon>Magnoliopsida</taxon>
        <taxon>Liliopsida</taxon>
        <taxon>Poales</taxon>
        <taxon>Poaceae</taxon>
        <taxon>PACMAD clade</taxon>
        <taxon>Chloridoideae</taxon>
        <taxon>Cynodonteae</taxon>
        <taxon>Eleusininae</taxon>
        <taxon>Eleusine</taxon>
    </lineage>
</organism>
<gene>
    <name evidence="5" type="primary">ga17098</name>
    <name evidence="5" type="ORF">PR202_ga17098</name>
</gene>
<dbReference type="Gene3D" id="3.30.499.10">
    <property type="entry name" value="Aconitase, domain 3"/>
    <property type="match status" value="1"/>
</dbReference>
<reference evidence="5" key="1">
    <citation type="journal article" date="2018" name="DNA Res.">
        <title>Multiple hybrid de novo genome assembly of finger millet, an orphan allotetraploid crop.</title>
        <authorList>
            <person name="Hatakeyama M."/>
            <person name="Aluri S."/>
            <person name="Balachadran M.T."/>
            <person name="Sivarajan S.R."/>
            <person name="Patrignani A."/>
            <person name="Gruter S."/>
            <person name="Poveda L."/>
            <person name="Shimizu-Inatsugi R."/>
            <person name="Baeten J."/>
            <person name="Francoijs K.J."/>
            <person name="Nataraja K.N."/>
            <person name="Reddy Y.A.N."/>
            <person name="Phadnis S."/>
            <person name="Ravikumar R.L."/>
            <person name="Schlapbach R."/>
            <person name="Sreeman S.M."/>
            <person name="Shimizu K.K."/>
        </authorList>
    </citation>
    <scope>NUCLEOTIDE SEQUENCE</scope>
</reference>
<keyword evidence="6" id="KW-1185">Reference proteome</keyword>
<evidence type="ECO:0000256" key="1">
    <source>
        <dbReference type="ARBA" id="ARBA00022723"/>
    </source>
</evidence>